<evidence type="ECO:0000256" key="2">
    <source>
        <dbReference type="ARBA" id="ARBA00022723"/>
    </source>
</evidence>
<feature type="domain" description="C2H2-type" evidence="9">
    <location>
        <begin position="471"/>
        <end position="498"/>
    </location>
</feature>
<keyword evidence="2" id="KW-0479">Metal-binding</keyword>
<gene>
    <name evidence="10" type="ORF">HPB48_018647</name>
</gene>
<sequence length="592" mass="65653">MSGQSLKCTRKQFAERARAADAAAAERLWPPRSASSPFFAPKRRRCRPQLPPRTPPVSRKENVFQVEEGCLRARMLLPPSREGRPSSSALLWCPSDHHHQAGLPSPSLHPARFLGPACSFIHRTSTSPTGRGVWFPFFLTAFYCQLRATVIGARVNKLHLCRSVLEQRAVLGTSLPFRLSRPRSVADHPSSCRLLQLQSYLGSPASSCEQRSSPPTSHRSSPPVSPPTPPSSSEGDKGCAQSCDDAYLSSEDSSSEVSSTSLLSASYRYTMHVRPPHLPLHPHDSRPLPAPPCPLRVPVIQSPISRYPPVRLPMPPSADMPLDARTNVSSPEPYHHLAPTSPLPLTRRAGTTTKAAASDKISDDEDPPGAAPLPVRLSLLQQRLGFSGDLPIEFVNGGHGIKNPLISKSGRRSSQSLDAHDSSSNQSAGSVEPLNGPQSDNKLICQECGKTFALQRLLNRHLKCHSDFKRYLCTFCGKGFNDTFDLKRHTRTHTGVRPYKCAMCDKSFTQRCSLESHTLKVHGIQHQYAYKERRAKVYVCEECGHTTNEPEVHYLHLQELHPYSPALLKFYDKRHFKFSEGNFPINMLRSNS</sequence>
<evidence type="ECO:0000256" key="7">
    <source>
        <dbReference type="PROSITE-ProRule" id="PRU00042"/>
    </source>
</evidence>
<dbReference type="EMBL" id="JABSTR010000006">
    <property type="protein sequence ID" value="KAH9373708.1"/>
    <property type="molecule type" value="Genomic_DNA"/>
</dbReference>
<name>A0A9J6GH71_HAELO</name>
<dbReference type="PANTHER" id="PTHR10032">
    <property type="entry name" value="ZINC FINGER PROTEIN WITH KRAB AND SCAN DOMAINS"/>
    <property type="match status" value="1"/>
</dbReference>
<dbReference type="InterPro" id="IPR027756">
    <property type="entry name" value="Ovo-like"/>
</dbReference>
<dbReference type="PANTHER" id="PTHR10032:SF271">
    <property type="entry name" value="RH12261P-RELATED"/>
    <property type="match status" value="1"/>
</dbReference>
<feature type="region of interest" description="Disordered" evidence="8">
    <location>
        <begin position="331"/>
        <end position="373"/>
    </location>
</feature>
<feature type="compositionally biased region" description="Low complexity" evidence="8">
    <location>
        <begin position="20"/>
        <end position="40"/>
    </location>
</feature>
<accession>A0A9J6GH71</accession>
<protein>
    <recommendedName>
        <fullName evidence="9">C2H2-type domain-containing protein</fullName>
    </recommendedName>
</protein>
<dbReference type="VEuPathDB" id="VectorBase:HLOH_061946"/>
<evidence type="ECO:0000256" key="3">
    <source>
        <dbReference type="ARBA" id="ARBA00022737"/>
    </source>
</evidence>
<proteinExistence type="predicted"/>
<dbReference type="InterPro" id="IPR013087">
    <property type="entry name" value="Znf_C2H2_type"/>
</dbReference>
<feature type="compositionally biased region" description="Low complexity" evidence="8">
    <location>
        <begin position="244"/>
        <end position="259"/>
    </location>
</feature>
<comment type="caution">
    <text evidence="10">The sequence shown here is derived from an EMBL/GenBank/DDBJ whole genome shotgun (WGS) entry which is preliminary data.</text>
</comment>
<dbReference type="Gene3D" id="3.30.160.60">
    <property type="entry name" value="Classic Zinc Finger"/>
    <property type="match status" value="2"/>
</dbReference>
<evidence type="ECO:0000256" key="8">
    <source>
        <dbReference type="SAM" id="MobiDB-lite"/>
    </source>
</evidence>
<keyword evidence="5" id="KW-0862">Zinc</keyword>
<dbReference type="GO" id="GO:0003006">
    <property type="term" value="P:developmental process involved in reproduction"/>
    <property type="evidence" value="ECO:0007669"/>
    <property type="project" value="UniProtKB-ARBA"/>
</dbReference>
<evidence type="ECO:0000313" key="10">
    <source>
        <dbReference type="EMBL" id="KAH9373708.1"/>
    </source>
</evidence>
<feature type="region of interest" description="Disordered" evidence="8">
    <location>
        <begin position="19"/>
        <end position="59"/>
    </location>
</feature>
<evidence type="ECO:0000256" key="1">
    <source>
        <dbReference type="ARBA" id="ARBA00004123"/>
    </source>
</evidence>
<dbReference type="SMART" id="SM00355">
    <property type="entry name" value="ZnF_C2H2"/>
    <property type="match status" value="4"/>
</dbReference>
<dbReference type="FunFam" id="3.30.160.60:FF:000246">
    <property type="entry name" value="Transcription factor Ovo-like 2"/>
    <property type="match status" value="1"/>
</dbReference>
<dbReference type="PROSITE" id="PS50157">
    <property type="entry name" value="ZINC_FINGER_C2H2_2"/>
    <property type="match status" value="3"/>
</dbReference>
<evidence type="ECO:0000256" key="5">
    <source>
        <dbReference type="ARBA" id="ARBA00022833"/>
    </source>
</evidence>
<feature type="region of interest" description="Disordered" evidence="8">
    <location>
        <begin position="404"/>
        <end position="436"/>
    </location>
</feature>
<feature type="compositionally biased region" description="Low complexity" evidence="8">
    <location>
        <begin position="211"/>
        <end position="222"/>
    </location>
</feature>
<feature type="region of interest" description="Disordered" evidence="8">
    <location>
        <begin position="204"/>
        <end position="259"/>
    </location>
</feature>
<comment type="subcellular location">
    <subcellularLocation>
        <location evidence="1">Nucleus</location>
    </subcellularLocation>
</comment>
<feature type="compositionally biased region" description="Low complexity" evidence="8">
    <location>
        <begin position="346"/>
        <end position="356"/>
    </location>
</feature>
<keyword evidence="4 7" id="KW-0863">Zinc-finger</keyword>
<keyword evidence="11" id="KW-1185">Reference proteome</keyword>
<evidence type="ECO:0000256" key="6">
    <source>
        <dbReference type="ARBA" id="ARBA00023242"/>
    </source>
</evidence>
<dbReference type="Proteomes" id="UP000821853">
    <property type="component" value="Chromosome 4"/>
</dbReference>
<evidence type="ECO:0000313" key="11">
    <source>
        <dbReference type="Proteomes" id="UP000821853"/>
    </source>
</evidence>
<keyword evidence="3" id="KW-0677">Repeat</keyword>
<dbReference type="AlphaFoldDB" id="A0A9J6GH71"/>
<dbReference type="GO" id="GO:0000978">
    <property type="term" value="F:RNA polymerase II cis-regulatory region sequence-specific DNA binding"/>
    <property type="evidence" value="ECO:0007669"/>
    <property type="project" value="TreeGrafter"/>
</dbReference>
<dbReference type="GO" id="GO:0009887">
    <property type="term" value="P:animal organ morphogenesis"/>
    <property type="evidence" value="ECO:0007669"/>
    <property type="project" value="UniProtKB-ARBA"/>
</dbReference>
<dbReference type="OrthoDB" id="6508643at2759"/>
<evidence type="ECO:0000256" key="4">
    <source>
        <dbReference type="ARBA" id="ARBA00022771"/>
    </source>
</evidence>
<dbReference type="GO" id="GO:0009913">
    <property type="term" value="P:epidermal cell differentiation"/>
    <property type="evidence" value="ECO:0007669"/>
    <property type="project" value="TreeGrafter"/>
</dbReference>
<organism evidence="10 11">
    <name type="scientific">Haemaphysalis longicornis</name>
    <name type="common">Bush tick</name>
    <dbReference type="NCBI Taxonomy" id="44386"/>
    <lineage>
        <taxon>Eukaryota</taxon>
        <taxon>Metazoa</taxon>
        <taxon>Ecdysozoa</taxon>
        <taxon>Arthropoda</taxon>
        <taxon>Chelicerata</taxon>
        <taxon>Arachnida</taxon>
        <taxon>Acari</taxon>
        <taxon>Parasitiformes</taxon>
        <taxon>Ixodida</taxon>
        <taxon>Ixodoidea</taxon>
        <taxon>Ixodidae</taxon>
        <taxon>Haemaphysalinae</taxon>
        <taxon>Haemaphysalis</taxon>
    </lineage>
</organism>
<dbReference type="SUPFAM" id="SSF57667">
    <property type="entry name" value="beta-beta-alpha zinc fingers"/>
    <property type="match status" value="2"/>
</dbReference>
<dbReference type="FunFam" id="3.30.160.60:FF:000452">
    <property type="entry name" value="Transcription factor Ovo-like 2"/>
    <property type="match status" value="1"/>
</dbReference>
<keyword evidence="6" id="KW-0539">Nucleus</keyword>
<dbReference type="GO" id="GO:0008270">
    <property type="term" value="F:zinc ion binding"/>
    <property type="evidence" value="ECO:0007669"/>
    <property type="project" value="UniProtKB-KW"/>
</dbReference>
<evidence type="ECO:0000259" key="9">
    <source>
        <dbReference type="PROSITE" id="PS50157"/>
    </source>
</evidence>
<dbReference type="InterPro" id="IPR036236">
    <property type="entry name" value="Znf_C2H2_sf"/>
</dbReference>
<dbReference type="Pfam" id="PF00096">
    <property type="entry name" value="zf-C2H2"/>
    <property type="match status" value="2"/>
</dbReference>
<feature type="domain" description="C2H2-type" evidence="9">
    <location>
        <begin position="499"/>
        <end position="527"/>
    </location>
</feature>
<dbReference type="PROSITE" id="PS00028">
    <property type="entry name" value="ZINC_FINGER_C2H2_1"/>
    <property type="match status" value="3"/>
</dbReference>
<feature type="domain" description="C2H2-type" evidence="9">
    <location>
        <begin position="443"/>
        <end position="470"/>
    </location>
</feature>
<reference evidence="10 11" key="1">
    <citation type="journal article" date="2020" name="Cell">
        <title>Large-Scale Comparative Analyses of Tick Genomes Elucidate Their Genetic Diversity and Vector Capacities.</title>
        <authorList>
            <consortium name="Tick Genome and Microbiome Consortium (TIGMIC)"/>
            <person name="Jia N."/>
            <person name="Wang J."/>
            <person name="Shi W."/>
            <person name="Du L."/>
            <person name="Sun Y."/>
            <person name="Zhan W."/>
            <person name="Jiang J.F."/>
            <person name="Wang Q."/>
            <person name="Zhang B."/>
            <person name="Ji P."/>
            <person name="Bell-Sakyi L."/>
            <person name="Cui X.M."/>
            <person name="Yuan T.T."/>
            <person name="Jiang B.G."/>
            <person name="Yang W.F."/>
            <person name="Lam T.T."/>
            <person name="Chang Q.C."/>
            <person name="Ding S.J."/>
            <person name="Wang X.J."/>
            <person name="Zhu J.G."/>
            <person name="Ruan X.D."/>
            <person name="Zhao L."/>
            <person name="Wei J.T."/>
            <person name="Ye R.Z."/>
            <person name="Que T.C."/>
            <person name="Du C.H."/>
            <person name="Zhou Y.H."/>
            <person name="Cheng J.X."/>
            <person name="Dai P.F."/>
            <person name="Guo W.B."/>
            <person name="Han X.H."/>
            <person name="Huang E.J."/>
            <person name="Li L.F."/>
            <person name="Wei W."/>
            <person name="Gao Y.C."/>
            <person name="Liu J.Z."/>
            <person name="Shao H.Z."/>
            <person name="Wang X."/>
            <person name="Wang C.C."/>
            <person name="Yang T.C."/>
            <person name="Huo Q.B."/>
            <person name="Li W."/>
            <person name="Chen H.Y."/>
            <person name="Chen S.E."/>
            <person name="Zhou L.G."/>
            <person name="Ni X.B."/>
            <person name="Tian J.H."/>
            <person name="Sheng Y."/>
            <person name="Liu T."/>
            <person name="Pan Y.S."/>
            <person name="Xia L.Y."/>
            <person name="Li J."/>
            <person name="Zhao F."/>
            <person name="Cao W.C."/>
        </authorList>
    </citation>
    <scope>NUCLEOTIDE SEQUENCE [LARGE SCALE GENOMIC DNA]</scope>
    <source>
        <strain evidence="10">HaeL-2018</strain>
    </source>
</reference>
<dbReference type="GO" id="GO:0000981">
    <property type="term" value="F:DNA-binding transcription factor activity, RNA polymerase II-specific"/>
    <property type="evidence" value="ECO:0007669"/>
    <property type="project" value="TreeGrafter"/>
</dbReference>
<dbReference type="GO" id="GO:0048731">
    <property type="term" value="P:system development"/>
    <property type="evidence" value="ECO:0007669"/>
    <property type="project" value="UniProtKB-ARBA"/>
</dbReference>
<dbReference type="GO" id="GO:0005634">
    <property type="term" value="C:nucleus"/>
    <property type="evidence" value="ECO:0007669"/>
    <property type="project" value="UniProtKB-SubCell"/>
</dbReference>
<dbReference type="OMA" id="ASSCEQR"/>